<evidence type="ECO:0000313" key="2">
    <source>
        <dbReference type="EMBL" id="MBM6401566.1"/>
    </source>
</evidence>
<reference evidence="2" key="1">
    <citation type="submission" date="2021-02" db="EMBL/GenBank/DDBJ databases">
        <title>Phycicoccus sp. MQZ13P-5T, whole genome shotgun sequence.</title>
        <authorList>
            <person name="Tuo L."/>
        </authorList>
    </citation>
    <scope>NUCLEOTIDE SEQUENCE</scope>
    <source>
        <strain evidence="2">MQZ13P-5</strain>
    </source>
</reference>
<dbReference type="InterPro" id="IPR009100">
    <property type="entry name" value="AcylCoA_DH/oxidase_NM_dom_sf"/>
</dbReference>
<comment type="caution">
    <text evidence="2">The sequence shown here is derived from an EMBL/GenBank/DDBJ whole genome shotgun (WGS) entry which is preliminary data.</text>
</comment>
<sequence>MGTVWRADEWLEDVGVVAGTSPREALALAPGLESAARGLAEDPWRYLAVLASLGAVDLTAARALEPHLDAVAILGQAGDPDLSALGVDGHSTFGVYAARAPGTGLVARPGADGVERVSGTKAWCSLAGLVSHAVVTTTSGEDEHLHVVPLQHPGVTHAASTWVSRGLAAVTTGALRLDDVPGVRLGGPDWYLGRPGFAWGGIGVAAVWFGGAAALAGALRAAAGRREPDQVAQLHLGTVDRVLHTSLLALRHAADEIRGGGADGAAGALLAARTRAVVADAAEVVLTAVGHGLGPAPLTQDEAHARRVADLTVYLRQHHAERDLASLGGLVLAADGAG</sequence>
<dbReference type="Gene3D" id="2.40.110.10">
    <property type="entry name" value="Butyryl-CoA Dehydrogenase, subunit A, domain 2"/>
    <property type="match status" value="1"/>
</dbReference>
<gene>
    <name evidence="2" type="ORF">JQN70_14290</name>
</gene>
<dbReference type="Proteomes" id="UP001430172">
    <property type="component" value="Unassembled WGS sequence"/>
</dbReference>
<feature type="transmembrane region" description="Helical" evidence="1">
    <location>
        <begin position="197"/>
        <end position="219"/>
    </location>
</feature>
<dbReference type="SUPFAM" id="SSF56645">
    <property type="entry name" value="Acyl-CoA dehydrogenase NM domain-like"/>
    <property type="match status" value="1"/>
</dbReference>
<keyword evidence="3" id="KW-1185">Reference proteome</keyword>
<keyword evidence="1" id="KW-1133">Transmembrane helix</keyword>
<dbReference type="EMBL" id="JAFDVD010000015">
    <property type="protein sequence ID" value="MBM6401566.1"/>
    <property type="molecule type" value="Genomic_DNA"/>
</dbReference>
<keyword evidence="1" id="KW-0472">Membrane</keyword>
<dbReference type="RefSeq" id="WP_204132027.1">
    <property type="nucleotide sequence ID" value="NZ_JAFDVD010000015.1"/>
</dbReference>
<name>A0ABS2CNV4_9MICO</name>
<accession>A0ABS2CNV4</accession>
<evidence type="ECO:0000313" key="3">
    <source>
        <dbReference type="Proteomes" id="UP001430172"/>
    </source>
</evidence>
<proteinExistence type="predicted"/>
<protein>
    <submittedName>
        <fullName evidence="2">Acyl-CoA dehydrogenase</fullName>
    </submittedName>
</protein>
<keyword evidence="1" id="KW-0812">Transmembrane</keyword>
<dbReference type="InterPro" id="IPR046373">
    <property type="entry name" value="Acyl-CoA_Oxase/DH_mid-dom_sf"/>
</dbReference>
<organism evidence="2 3">
    <name type="scientific">Phycicoccus sonneratiae</name>
    <dbReference type="NCBI Taxonomy" id="2807628"/>
    <lineage>
        <taxon>Bacteria</taxon>
        <taxon>Bacillati</taxon>
        <taxon>Actinomycetota</taxon>
        <taxon>Actinomycetes</taxon>
        <taxon>Micrococcales</taxon>
        <taxon>Intrasporangiaceae</taxon>
        <taxon>Phycicoccus</taxon>
    </lineage>
</organism>
<evidence type="ECO:0000256" key="1">
    <source>
        <dbReference type="SAM" id="Phobius"/>
    </source>
</evidence>